<accession>A0A2P4X3Y5</accession>
<gene>
    <name evidence="2" type="ORF">PHPALM_30905</name>
</gene>
<dbReference type="Proteomes" id="UP000237271">
    <property type="component" value="Unassembled WGS sequence"/>
</dbReference>
<dbReference type="EMBL" id="NCKW01016906">
    <property type="protein sequence ID" value="POM60264.1"/>
    <property type="molecule type" value="Genomic_DNA"/>
</dbReference>
<name>A0A2P4X3Y5_9STRA</name>
<feature type="region of interest" description="Disordered" evidence="1">
    <location>
        <begin position="428"/>
        <end position="449"/>
    </location>
</feature>
<keyword evidence="3" id="KW-1185">Reference proteome</keyword>
<evidence type="ECO:0008006" key="4">
    <source>
        <dbReference type="Google" id="ProtNLM"/>
    </source>
</evidence>
<dbReference type="OrthoDB" id="106213at2759"/>
<evidence type="ECO:0000256" key="1">
    <source>
        <dbReference type="SAM" id="MobiDB-lite"/>
    </source>
</evidence>
<feature type="compositionally biased region" description="Acidic residues" evidence="1">
    <location>
        <begin position="428"/>
        <end position="441"/>
    </location>
</feature>
<proteinExistence type="predicted"/>
<evidence type="ECO:0000313" key="3">
    <source>
        <dbReference type="Proteomes" id="UP000237271"/>
    </source>
</evidence>
<sequence>MNPEGVLMKLRLDHGLDSALTDLNRYNLSRFIAMFNERNPNSKASLVGTFATSYGDDVVAKTLVTASTRVKTASIARKLRTEQLTEWMNSEKSADDVFTLLKLYDDGVLSLTSRKLEVLEDYIKLFNRGKSSDVTLLDVLVKGFGGEQKMEKLLAIAQHNIFTVRKAQELQIALWLKNRLQPRSVLKKLGFDKGVQTVLTNPNRDMLSTYISKFNDKYPNSMTSLTGVLSAYYGDIAVAKALVSAKISPNTKDIATKLQLEQIEGWMNQKKSADDVFALLNIKNDGVLSLRSRKLDTLGEYINVFNSKNPRKQTNLANVLSKGFGGEDKFALMVVRALRPPVPNEMLLSARKYEELLFKNWFNRDLDPMAILIQIFKVPENNLAGASTEAKWIVNRYKSFYNEATDIVVPRVRPRRSAMSFEFSFWDDDDSSDDSSEDSSEESTRPTPATAISTVVSEYRNWVGPWSISADPACYREAHIMDKCPSNYDRNDVTNTCWAECPLSYPVECGMECIRQNDDCGLETFNKISVIGVTALDVASMGIFGLVRYIRNIKTSDPQTTEAQLLAILYQSSNIVTDTPIAITNCLGKTMPPSLPTAKNIVSTSQYILAQVIANGDSIISSWKKFKAFLLGANFTEAANELNATEISSLESGMKSNSTCGADLKSLLDRTWMIVDQYRQEDPDISDGDIRLKISNSKLVLNDIPTVTNNCMAQMIAESTESTAYKTRETLRKTFGVVINDLISKGTSNNGTMMKTNHYAYLAIQKGMTVLSTSGWDPYDISTMLVAYVQTVCGPTQFMGEIDDGTEDATLGLHTIQKAFKGSTSSWKRVGDGAVIVKFKMSFHFHYAESASVPVDPY</sequence>
<organism evidence="2 3">
    <name type="scientific">Phytophthora palmivora</name>
    <dbReference type="NCBI Taxonomy" id="4796"/>
    <lineage>
        <taxon>Eukaryota</taxon>
        <taxon>Sar</taxon>
        <taxon>Stramenopiles</taxon>
        <taxon>Oomycota</taxon>
        <taxon>Peronosporomycetes</taxon>
        <taxon>Peronosporales</taxon>
        <taxon>Peronosporaceae</taxon>
        <taxon>Phytophthora</taxon>
    </lineage>
</organism>
<dbReference type="AlphaFoldDB" id="A0A2P4X3Y5"/>
<comment type="caution">
    <text evidence="2">The sequence shown here is derived from an EMBL/GenBank/DDBJ whole genome shotgun (WGS) entry which is preliminary data.</text>
</comment>
<evidence type="ECO:0000313" key="2">
    <source>
        <dbReference type="EMBL" id="POM60264.1"/>
    </source>
</evidence>
<protein>
    <recommendedName>
        <fullName evidence="4">Secreted RxLR effector peptide protein</fullName>
    </recommendedName>
</protein>
<reference evidence="2 3" key="1">
    <citation type="journal article" date="2017" name="Genome Biol. Evol.">
        <title>Phytophthora megakarya and P. palmivora, closely related causal agents of cacao black pod rot, underwent increases in genome sizes and gene numbers by different mechanisms.</title>
        <authorList>
            <person name="Ali S.S."/>
            <person name="Shao J."/>
            <person name="Lary D.J."/>
            <person name="Kronmiller B."/>
            <person name="Shen D."/>
            <person name="Strem M.D."/>
            <person name="Amoako-Attah I."/>
            <person name="Akrofi A.Y."/>
            <person name="Begoude B.A."/>
            <person name="Ten Hoopen G.M."/>
            <person name="Coulibaly K."/>
            <person name="Kebe B.I."/>
            <person name="Melnick R.L."/>
            <person name="Guiltinan M.J."/>
            <person name="Tyler B.M."/>
            <person name="Meinhardt L.W."/>
            <person name="Bailey B.A."/>
        </authorList>
    </citation>
    <scope>NUCLEOTIDE SEQUENCE [LARGE SCALE GENOMIC DNA]</scope>
    <source>
        <strain evidence="3">sbr112.9</strain>
    </source>
</reference>